<reference evidence="1" key="1">
    <citation type="journal article" date="2015" name="Nature">
        <title>Complex archaea that bridge the gap between prokaryotes and eukaryotes.</title>
        <authorList>
            <person name="Spang A."/>
            <person name="Saw J.H."/>
            <person name="Jorgensen S.L."/>
            <person name="Zaremba-Niedzwiedzka K."/>
            <person name="Martijn J."/>
            <person name="Lind A.E."/>
            <person name="van Eijk R."/>
            <person name="Schleper C."/>
            <person name="Guy L."/>
            <person name="Ettema T.J."/>
        </authorList>
    </citation>
    <scope>NUCLEOTIDE SEQUENCE</scope>
</reference>
<evidence type="ECO:0000313" key="1">
    <source>
        <dbReference type="EMBL" id="KKN08781.1"/>
    </source>
</evidence>
<name>A0A0F9Q6F0_9ZZZZ</name>
<dbReference type="EMBL" id="LAZR01004417">
    <property type="protein sequence ID" value="KKN08781.1"/>
    <property type="molecule type" value="Genomic_DNA"/>
</dbReference>
<accession>A0A0F9Q6F0</accession>
<dbReference type="AlphaFoldDB" id="A0A0F9Q6F0"/>
<sequence>MGILSSLFGSSKPKPNYSKMVSSIASTGGKGILQIKYADVAQHFQSTAKVIQSTSDMLNVEYRTDNNDYMIFLERERSGGRDTGRTVVSVSAKIPIDWNAPEIGDALTHAYKPFIKSRSDAEDVVQAIYMEADSYIIHDTKSGGKMTLGGASSAIIPPSLKSFIDGKSPENHRFSGDMDVKMLTQQITQEAGETELRVTVMYSIADAIVREYRLLP</sequence>
<comment type="caution">
    <text evidence="1">The sequence shown here is derived from an EMBL/GenBank/DDBJ whole genome shotgun (WGS) entry which is preliminary data.</text>
</comment>
<organism evidence="1">
    <name type="scientific">marine sediment metagenome</name>
    <dbReference type="NCBI Taxonomy" id="412755"/>
    <lineage>
        <taxon>unclassified sequences</taxon>
        <taxon>metagenomes</taxon>
        <taxon>ecological metagenomes</taxon>
    </lineage>
</organism>
<protein>
    <submittedName>
        <fullName evidence="1">Uncharacterized protein</fullName>
    </submittedName>
</protein>
<proteinExistence type="predicted"/>
<gene>
    <name evidence="1" type="ORF">LCGC14_1053280</name>
</gene>